<dbReference type="SUPFAM" id="SSF56281">
    <property type="entry name" value="Metallo-hydrolase/oxidoreductase"/>
    <property type="match status" value="1"/>
</dbReference>
<dbReference type="EMBL" id="PGEZ01000002">
    <property type="protein sequence ID" value="PJJ53965.1"/>
    <property type="molecule type" value="Genomic_DNA"/>
</dbReference>
<evidence type="ECO:0000313" key="2">
    <source>
        <dbReference type="EMBL" id="PJJ53965.1"/>
    </source>
</evidence>
<reference evidence="2 3" key="1">
    <citation type="submission" date="2017-11" db="EMBL/GenBank/DDBJ databases">
        <title>Genomic Encyclopedia of Archaeal and Bacterial Type Strains, Phase II (KMG-II): From Individual Species to Whole Genera.</title>
        <authorList>
            <person name="Goeker M."/>
        </authorList>
    </citation>
    <scope>NUCLEOTIDE SEQUENCE [LARGE SCALE GENOMIC DNA]</scope>
    <source>
        <strain evidence="2 3">DSM 27763</strain>
    </source>
</reference>
<accession>A0A2M9B7M9</accession>
<gene>
    <name evidence="2" type="ORF">CLV56_3467</name>
</gene>
<dbReference type="PANTHER" id="PTHR15032">
    <property type="entry name" value="N-ACYL-PHOSPHATIDYLETHANOLAMINE-HYDROLYZING PHOSPHOLIPASE D"/>
    <property type="match status" value="1"/>
</dbReference>
<evidence type="ECO:0000259" key="1">
    <source>
        <dbReference type="Pfam" id="PF12706"/>
    </source>
</evidence>
<proteinExistence type="predicted"/>
<keyword evidence="3" id="KW-1185">Reference proteome</keyword>
<dbReference type="RefSeq" id="WP_100415339.1">
    <property type="nucleotide sequence ID" value="NZ_PGEZ01000002.1"/>
</dbReference>
<dbReference type="OrthoDB" id="9805728at2"/>
<name>A0A2M9B7M9_9ACTN</name>
<dbReference type="InterPro" id="IPR001279">
    <property type="entry name" value="Metallo-B-lactamas"/>
</dbReference>
<dbReference type="InterPro" id="IPR036866">
    <property type="entry name" value="RibonucZ/Hydroxyglut_hydro"/>
</dbReference>
<feature type="domain" description="Metallo-beta-lactamase" evidence="1">
    <location>
        <begin position="20"/>
        <end position="201"/>
    </location>
</feature>
<comment type="caution">
    <text evidence="2">The sequence shown here is derived from an EMBL/GenBank/DDBJ whole genome shotgun (WGS) entry which is preliminary data.</text>
</comment>
<organism evidence="2 3">
    <name type="scientific">Mumia flava</name>
    <dbReference type="NCBI Taxonomy" id="1348852"/>
    <lineage>
        <taxon>Bacteria</taxon>
        <taxon>Bacillati</taxon>
        <taxon>Actinomycetota</taxon>
        <taxon>Actinomycetes</taxon>
        <taxon>Propionibacteriales</taxon>
        <taxon>Nocardioidaceae</taxon>
        <taxon>Mumia</taxon>
    </lineage>
</organism>
<dbReference type="Proteomes" id="UP000230842">
    <property type="component" value="Unassembled WGS sequence"/>
</dbReference>
<dbReference type="AlphaFoldDB" id="A0A2M9B7M9"/>
<dbReference type="GO" id="GO:0005737">
    <property type="term" value="C:cytoplasm"/>
    <property type="evidence" value="ECO:0007669"/>
    <property type="project" value="TreeGrafter"/>
</dbReference>
<dbReference type="PANTHER" id="PTHR15032:SF36">
    <property type="entry name" value="METALLO-BETA-LACTAMASE DOMAIN-CONTAINING PROTEIN"/>
    <property type="match status" value="1"/>
</dbReference>
<dbReference type="Pfam" id="PF12706">
    <property type="entry name" value="Lactamase_B_2"/>
    <property type="match status" value="1"/>
</dbReference>
<dbReference type="Gene3D" id="3.60.15.10">
    <property type="entry name" value="Ribonuclease Z/Hydroxyacylglutathione hydrolase-like"/>
    <property type="match status" value="1"/>
</dbReference>
<sequence length="255" mass="27103">MVSAVTWWGHSTATVEIGGRRVLTDPVLVDRFAHLRRHSASPDASAATADLVLVSHLHLDHFHVPSLRRLAPGTVVVVPESSSGLLSGLGLDVREAVAGDRLQLCGLSVEVLPADHPASRHRWSRRASMPIGFRVAGDDGSFWFPGDTGPATDLTGVSSVDLAMVPVGGWGPTLGEDHVDPVQAVRLVEQVGARWAVPVHWGTFWPVGMGRVAPATRRHFFETPGQRFADALAEAGADVEALVTPAGRRVLLNGG</sequence>
<evidence type="ECO:0000313" key="3">
    <source>
        <dbReference type="Proteomes" id="UP000230842"/>
    </source>
</evidence>
<protein>
    <submittedName>
        <fullName evidence="2">L-ascorbate metabolism protein UlaG (Beta-lactamase superfamily)</fullName>
    </submittedName>
</protein>